<dbReference type="AlphaFoldDB" id="A0A5J4TRG8"/>
<reference evidence="1 2" key="1">
    <citation type="submission" date="2019-03" db="EMBL/GenBank/DDBJ databases">
        <title>Single cell metagenomics reveals metabolic interactions within the superorganism composed of flagellate Streblomastix strix and complex community of Bacteroidetes bacteria on its surface.</title>
        <authorList>
            <person name="Treitli S.C."/>
            <person name="Kolisko M."/>
            <person name="Husnik F."/>
            <person name="Keeling P."/>
            <person name="Hampl V."/>
        </authorList>
    </citation>
    <scope>NUCLEOTIDE SEQUENCE [LARGE SCALE GENOMIC DNA]</scope>
    <source>
        <strain evidence="1">ST1C</strain>
    </source>
</reference>
<evidence type="ECO:0000313" key="1">
    <source>
        <dbReference type="EMBL" id="KAA6360828.1"/>
    </source>
</evidence>
<name>A0A5J4TRG8_9EUKA</name>
<protein>
    <submittedName>
        <fullName evidence="1">Uncharacterized protein</fullName>
    </submittedName>
</protein>
<comment type="caution">
    <text evidence="1">The sequence shown here is derived from an EMBL/GenBank/DDBJ whole genome shotgun (WGS) entry which is preliminary data.</text>
</comment>
<gene>
    <name evidence="1" type="ORF">EZS28_043645</name>
</gene>
<sequence length="23" mass="2554">ITVGASVAQFIDEQLFLNEEWGS</sequence>
<evidence type="ECO:0000313" key="2">
    <source>
        <dbReference type="Proteomes" id="UP000324800"/>
    </source>
</evidence>
<dbReference type="Proteomes" id="UP000324800">
    <property type="component" value="Unassembled WGS sequence"/>
</dbReference>
<dbReference type="EMBL" id="SNRW01026395">
    <property type="protein sequence ID" value="KAA6360828.1"/>
    <property type="molecule type" value="Genomic_DNA"/>
</dbReference>
<accession>A0A5J4TRG8</accession>
<organism evidence="1 2">
    <name type="scientific">Streblomastix strix</name>
    <dbReference type="NCBI Taxonomy" id="222440"/>
    <lineage>
        <taxon>Eukaryota</taxon>
        <taxon>Metamonada</taxon>
        <taxon>Preaxostyla</taxon>
        <taxon>Oxymonadida</taxon>
        <taxon>Streblomastigidae</taxon>
        <taxon>Streblomastix</taxon>
    </lineage>
</organism>
<feature type="non-terminal residue" evidence="1">
    <location>
        <position position="1"/>
    </location>
</feature>
<proteinExistence type="predicted"/>